<gene>
    <name evidence="3" type="ORF">Ae201684_019024</name>
</gene>
<comment type="caution">
    <text evidence="3">The sequence shown here is derived from an EMBL/GenBank/DDBJ whole genome shotgun (WGS) entry which is preliminary data.</text>
</comment>
<feature type="region of interest" description="Disordered" evidence="1">
    <location>
        <begin position="109"/>
        <end position="205"/>
    </location>
</feature>
<protein>
    <recommendedName>
        <fullName evidence="5">RxLR effector protein</fullName>
    </recommendedName>
</protein>
<evidence type="ECO:0000256" key="2">
    <source>
        <dbReference type="SAM" id="SignalP"/>
    </source>
</evidence>
<keyword evidence="4" id="KW-1185">Reference proteome</keyword>
<organism evidence="3 4">
    <name type="scientific">Aphanomyces euteiches</name>
    <dbReference type="NCBI Taxonomy" id="100861"/>
    <lineage>
        <taxon>Eukaryota</taxon>
        <taxon>Sar</taxon>
        <taxon>Stramenopiles</taxon>
        <taxon>Oomycota</taxon>
        <taxon>Saprolegniomycetes</taxon>
        <taxon>Saprolegniales</taxon>
        <taxon>Verrucalvaceae</taxon>
        <taxon>Aphanomyces</taxon>
    </lineage>
</organism>
<dbReference type="AlphaFoldDB" id="A0A6G0W4J0"/>
<evidence type="ECO:0000256" key="1">
    <source>
        <dbReference type="SAM" id="MobiDB-lite"/>
    </source>
</evidence>
<proteinExistence type="predicted"/>
<sequence length="205" mass="21352">MRVSISLALAASAVVVYSQGLQDSPVGLTHEQTAVDSQGDGLRLLQGEALGAAYNVRLRRLLGKEPNKQPGCLGAAWCRLSSRINVVQRLKGASGSGMKIDHSEKGLEKLQSMQTKHARKVSAASGLGLGSPPRTAPGSQPGSPSRSASGSARGSPSRSAPGSQPGSPSRSSSFRLDHSNKGIARLDTMRAKRKVRKGTAEFSLA</sequence>
<accession>A0A6G0W4J0</accession>
<feature type="signal peptide" evidence="2">
    <location>
        <begin position="1"/>
        <end position="18"/>
    </location>
</feature>
<reference evidence="3 4" key="1">
    <citation type="submission" date="2019-07" db="EMBL/GenBank/DDBJ databases">
        <title>Genomics analysis of Aphanomyces spp. identifies a new class of oomycete effector associated with host adaptation.</title>
        <authorList>
            <person name="Gaulin E."/>
        </authorList>
    </citation>
    <scope>NUCLEOTIDE SEQUENCE [LARGE SCALE GENOMIC DNA]</scope>
    <source>
        <strain evidence="3 4">ATCC 201684</strain>
    </source>
</reference>
<dbReference type="EMBL" id="VJMJ01000376">
    <property type="protein sequence ID" value="KAF0721634.1"/>
    <property type="molecule type" value="Genomic_DNA"/>
</dbReference>
<name>A0A6G0W4J0_9STRA</name>
<dbReference type="Proteomes" id="UP000481153">
    <property type="component" value="Unassembled WGS sequence"/>
</dbReference>
<evidence type="ECO:0000313" key="4">
    <source>
        <dbReference type="Proteomes" id="UP000481153"/>
    </source>
</evidence>
<evidence type="ECO:0008006" key="5">
    <source>
        <dbReference type="Google" id="ProtNLM"/>
    </source>
</evidence>
<feature type="chain" id="PRO_5026068054" description="RxLR effector protein" evidence="2">
    <location>
        <begin position="19"/>
        <end position="205"/>
    </location>
</feature>
<keyword evidence="2" id="KW-0732">Signal</keyword>
<feature type="compositionally biased region" description="Low complexity" evidence="1">
    <location>
        <begin position="136"/>
        <end position="173"/>
    </location>
</feature>
<evidence type="ECO:0000313" key="3">
    <source>
        <dbReference type="EMBL" id="KAF0721634.1"/>
    </source>
</evidence>
<dbReference type="VEuPathDB" id="FungiDB:AeMF1_005433"/>